<organism evidence="2 3">
    <name type="scientific">Tepidiforma thermophila (strain KCTC 52669 / CGMCC 1.13589 / G233)</name>
    <dbReference type="NCBI Taxonomy" id="2761530"/>
    <lineage>
        <taxon>Bacteria</taxon>
        <taxon>Bacillati</taxon>
        <taxon>Chloroflexota</taxon>
        <taxon>Tepidiformia</taxon>
        <taxon>Tepidiformales</taxon>
        <taxon>Tepidiformaceae</taxon>
        <taxon>Tepidiforma</taxon>
    </lineage>
</organism>
<dbReference type="SUPFAM" id="SSF69118">
    <property type="entry name" value="AhpD-like"/>
    <property type="match status" value="1"/>
</dbReference>
<dbReference type="GO" id="GO:0051920">
    <property type="term" value="F:peroxiredoxin activity"/>
    <property type="evidence" value="ECO:0007669"/>
    <property type="project" value="InterPro"/>
</dbReference>
<dbReference type="PANTHER" id="PTHR34846">
    <property type="entry name" value="4-CARBOXYMUCONOLACTONE DECARBOXYLASE FAMILY PROTEIN (AFU_ORTHOLOGUE AFUA_6G11590)"/>
    <property type="match status" value="1"/>
</dbReference>
<dbReference type="Pfam" id="PF02627">
    <property type="entry name" value="CMD"/>
    <property type="match status" value="1"/>
</dbReference>
<dbReference type="InterPro" id="IPR029032">
    <property type="entry name" value="AhpD-like"/>
</dbReference>
<evidence type="ECO:0000313" key="3">
    <source>
        <dbReference type="Proteomes" id="UP000223071"/>
    </source>
</evidence>
<reference evidence="2 3" key="1">
    <citation type="submission" date="2017-09" db="EMBL/GenBank/DDBJ databases">
        <title>Sequencing the genomes of two abundant thermophiles in Great Basin hot springs: Thermocrinis jamiesonii and novel Chloroflexi Thermoflexus hugenholtzii.</title>
        <authorList>
            <person name="Hedlund B."/>
        </authorList>
    </citation>
    <scope>NUCLEOTIDE SEQUENCE [LARGE SCALE GENOMIC DNA]</scope>
    <source>
        <strain evidence="2 3">G233</strain>
    </source>
</reference>
<comment type="caution">
    <text evidence="2">The sequence shown here is derived from an EMBL/GenBank/DDBJ whole genome shotgun (WGS) entry which is preliminary data.</text>
</comment>
<keyword evidence="3" id="KW-1185">Reference proteome</keyword>
<evidence type="ECO:0000313" key="2">
    <source>
        <dbReference type="EMBL" id="PFG75088.1"/>
    </source>
</evidence>
<gene>
    <name evidence="2" type="ORF">A9A59_2353</name>
</gene>
<name>A0A2A9HH01_TEPT2</name>
<dbReference type="PANTHER" id="PTHR34846:SF11">
    <property type="entry name" value="4-CARBOXYMUCONOLACTONE DECARBOXYLASE FAMILY PROTEIN (AFU_ORTHOLOGUE AFUA_6G11590)"/>
    <property type="match status" value="1"/>
</dbReference>
<feature type="domain" description="Carboxymuconolactone decarboxylase-like" evidence="1">
    <location>
        <begin position="40"/>
        <end position="122"/>
    </location>
</feature>
<proteinExistence type="predicted"/>
<dbReference type="Gene3D" id="1.20.1290.10">
    <property type="entry name" value="AhpD-like"/>
    <property type="match status" value="1"/>
</dbReference>
<dbReference type="Proteomes" id="UP000223071">
    <property type="component" value="Unassembled WGS sequence"/>
</dbReference>
<evidence type="ECO:0000259" key="1">
    <source>
        <dbReference type="Pfam" id="PF02627"/>
    </source>
</evidence>
<sequence>MARLPFVTREDLPEELRYVWDRNAVGREVPNIFRTMANNPEVWRAYLRLGNGLWNHCGLDVGTRELVILRTAILHHSQYEWHQHVRIGRQAGLSDAKIVALHHWKTSDLFSEVERAILEYVDAVNASGHPGQEVHDRLAALVAPGTLVGVNLLTGFYGMTARFLSAMEVELEEPFVGWQLNG</sequence>
<dbReference type="RefSeq" id="WP_098504427.1">
    <property type="nucleotide sequence ID" value="NZ_PDJQ01000001.1"/>
</dbReference>
<dbReference type="EMBL" id="PDJQ01000001">
    <property type="protein sequence ID" value="PFG75088.1"/>
    <property type="molecule type" value="Genomic_DNA"/>
</dbReference>
<protein>
    <submittedName>
        <fullName evidence="2">Carboxymuconolactone decarboxylase family protein</fullName>
    </submittedName>
</protein>
<accession>A0A2A9HH01</accession>
<dbReference type="InterPro" id="IPR003779">
    <property type="entry name" value="CMD-like"/>
</dbReference>
<dbReference type="AlphaFoldDB" id="A0A2A9HH01"/>